<dbReference type="Proteomes" id="UP001151760">
    <property type="component" value="Unassembled WGS sequence"/>
</dbReference>
<sequence length="232" mass="25512">MTNKKVVKLDAEFIKYKAEAKASMYALERKIDDGIEKLEASIKAIKEESNVKLDAKFEELRKLILGTPPSQSTHVDHDPQITKVAAKTAPYVPPIRRYTTEATVDVSEESNPEPARKQTASRRVVKKKVTISAVNNIIPDPDVVLIVTKSVPEPARRRPSGTGGSSEGTGRIPRVPDEPTVISATSSEGTGTIPGVDTDEEEEKKDEDDKSINIEKTNDEETDDEFMHSGEN</sequence>
<evidence type="ECO:0000256" key="1">
    <source>
        <dbReference type="SAM" id="MobiDB-lite"/>
    </source>
</evidence>
<keyword evidence="3" id="KW-1185">Reference proteome</keyword>
<organism evidence="2 3">
    <name type="scientific">Tanacetum coccineum</name>
    <dbReference type="NCBI Taxonomy" id="301880"/>
    <lineage>
        <taxon>Eukaryota</taxon>
        <taxon>Viridiplantae</taxon>
        <taxon>Streptophyta</taxon>
        <taxon>Embryophyta</taxon>
        <taxon>Tracheophyta</taxon>
        <taxon>Spermatophyta</taxon>
        <taxon>Magnoliopsida</taxon>
        <taxon>eudicotyledons</taxon>
        <taxon>Gunneridae</taxon>
        <taxon>Pentapetalae</taxon>
        <taxon>asterids</taxon>
        <taxon>campanulids</taxon>
        <taxon>Asterales</taxon>
        <taxon>Asteraceae</taxon>
        <taxon>Asteroideae</taxon>
        <taxon>Anthemideae</taxon>
        <taxon>Anthemidinae</taxon>
        <taxon>Tanacetum</taxon>
    </lineage>
</organism>
<accession>A0ABQ5J687</accession>
<reference evidence="2" key="1">
    <citation type="journal article" date="2022" name="Int. J. Mol. Sci.">
        <title>Draft Genome of Tanacetum Coccineum: Genomic Comparison of Closely Related Tanacetum-Family Plants.</title>
        <authorList>
            <person name="Yamashiro T."/>
            <person name="Shiraishi A."/>
            <person name="Nakayama K."/>
            <person name="Satake H."/>
        </authorList>
    </citation>
    <scope>NUCLEOTIDE SEQUENCE</scope>
</reference>
<gene>
    <name evidence="2" type="ORF">Tco_1124449</name>
</gene>
<feature type="compositionally biased region" description="Basic and acidic residues" evidence="1">
    <location>
        <begin position="207"/>
        <end position="232"/>
    </location>
</feature>
<evidence type="ECO:0000313" key="3">
    <source>
        <dbReference type="Proteomes" id="UP001151760"/>
    </source>
</evidence>
<feature type="region of interest" description="Disordered" evidence="1">
    <location>
        <begin position="101"/>
        <end position="125"/>
    </location>
</feature>
<feature type="region of interest" description="Disordered" evidence="1">
    <location>
        <begin position="150"/>
        <end position="232"/>
    </location>
</feature>
<evidence type="ECO:0000313" key="2">
    <source>
        <dbReference type="EMBL" id="GJU08019.1"/>
    </source>
</evidence>
<name>A0ABQ5J687_9ASTR</name>
<comment type="caution">
    <text evidence="2">The sequence shown here is derived from an EMBL/GenBank/DDBJ whole genome shotgun (WGS) entry which is preliminary data.</text>
</comment>
<protein>
    <submittedName>
        <fullName evidence="2">Uncharacterized protein</fullName>
    </submittedName>
</protein>
<feature type="compositionally biased region" description="Acidic residues" evidence="1">
    <location>
        <begin position="197"/>
        <end position="206"/>
    </location>
</feature>
<reference evidence="2" key="2">
    <citation type="submission" date="2022-01" db="EMBL/GenBank/DDBJ databases">
        <authorList>
            <person name="Yamashiro T."/>
            <person name="Shiraishi A."/>
            <person name="Satake H."/>
            <person name="Nakayama K."/>
        </authorList>
    </citation>
    <scope>NUCLEOTIDE SEQUENCE</scope>
</reference>
<dbReference type="EMBL" id="BQNB010021593">
    <property type="protein sequence ID" value="GJU08019.1"/>
    <property type="molecule type" value="Genomic_DNA"/>
</dbReference>
<proteinExistence type="predicted"/>